<keyword evidence="1" id="KW-0732">Signal</keyword>
<organism evidence="2 3">
    <name type="scientific">Nocardia ninae NBRC 108245</name>
    <dbReference type="NCBI Taxonomy" id="1210091"/>
    <lineage>
        <taxon>Bacteria</taxon>
        <taxon>Bacillati</taxon>
        <taxon>Actinomycetota</taxon>
        <taxon>Actinomycetes</taxon>
        <taxon>Mycobacteriales</taxon>
        <taxon>Nocardiaceae</taxon>
        <taxon>Nocardia</taxon>
    </lineage>
</organism>
<dbReference type="RefSeq" id="WP_147140173.1">
    <property type="nucleotide sequence ID" value="NZ_BJXA01000071.1"/>
</dbReference>
<feature type="chain" id="PRO_5039610797" evidence="1">
    <location>
        <begin position="31"/>
        <end position="70"/>
    </location>
</feature>
<dbReference type="AlphaFoldDB" id="A0A511MQP0"/>
<evidence type="ECO:0000313" key="3">
    <source>
        <dbReference type="Proteomes" id="UP000321424"/>
    </source>
</evidence>
<dbReference type="Proteomes" id="UP000321424">
    <property type="component" value="Unassembled WGS sequence"/>
</dbReference>
<sequence length="70" mass="7167">MPTSRTALRSAVVGAVFVTMTAITGASAYAESTVPTEPQPNPTAKSIDCNPSNFNLLTCLFSGSSSLSAK</sequence>
<protein>
    <submittedName>
        <fullName evidence="2">Uncharacterized protein</fullName>
    </submittedName>
</protein>
<keyword evidence="3" id="KW-1185">Reference proteome</keyword>
<evidence type="ECO:0000256" key="1">
    <source>
        <dbReference type="SAM" id="SignalP"/>
    </source>
</evidence>
<gene>
    <name evidence="2" type="ORF">NN4_70470</name>
</gene>
<proteinExistence type="predicted"/>
<evidence type="ECO:0000313" key="2">
    <source>
        <dbReference type="EMBL" id="GEM42528.1"/>
    </source>
</evidence>
<comment type="caution">
    <text evidence="2">The sequence shown here is derived from an EMBL/GenBank/DDBJ whole genome shotgun (WGS) entry which is preliminary data.</text>
</comment>
<feature type="signal peptide" evidence="1">
    <location>
        <begin position="1"/>
        <end position="30"/>
    </location>
</feature>
<dbReference type="EMBL" id="BJXA01000071">
    <property type="protein sequence ID" value="GEM42528.1"/>
    <property type="molecule type" value="Genomic_DNA"/>
</dbReference>
<accession>A0A511MQP0</accession>
<reference evidence="2 3" key="1">
    <citation type="submission" date="2019-07" db="EMBL/GenBank/DDBJ databases">
        <title>Whole genome shotgun sequence of Nocardia ninae NBRC 108245.</title>
        <authorList>
            <person name="Hosoyama A."/>
            <person name="Uohara A."/>
            <person name="Ohji S."/>
            <person name="Ichikawa N."/>
        </authorList>
    </citation>
    <scope>NUCLEOTIDE SEQUENCE [LARGE SCALE GENOMIC DNA]</scope>
    <source>
        <strain evidence="2 3">NBRC 108245</strain>
    </source>
</reference>
<name>A0A511MQP0_9NOCA</name>